<organism evidence="2 3">
    <name type="scientific">Steinernema carpocapsae</name>
    <name type="common">Entomopathogenic nematode</name>
    <dbReference type="NCBI Taxonomy" id="34508"/>
    <lineage>
        <taxon>Eukaryota</taxon>
        <taxon>Metazoa</taxon>
        <taxon>Ecdysozoa</taxon>
        <taxon>Nematoda</taxon>
        <taxon>Chromadorea</taxon>
        <taxon>Rhabditida</taxon>
        <taxon>Tylenchina</taxon>
        <taxon>Panagrolaimomorpha</taxon>
        <taxon>Strongyloidoidea</taxon>
        <taxon>Steinernematidae</taxon>
        <taxon>Steinernema</taxon>
    </lineage>
</organism>
<feature type="compositionally biased region" description="Polar residues" evidence="1">
    <location>
        <begin position="62"/>
        <end position="75"/>
    </location>
</feature>
<name>A0A4U5PHB7_STECR</name>
<accession>A0A4U5PHB7</accession>
<feature type="compositionally biased region" description="Basic residues" evidence="1">
    <location>
        <begin position="102"/>
        <end position="120"/>
    </location>
</feature>
<reference evidence="2 3" key="2">
    <citation type="journal article" date="2019" name="G3 (Bethesda)">
        <title>Hybrid Assembly of the Genome of the Entomopathogenic Nematode Steinernema carpocapsae Identifies the X-Chromosome.</title>
        <authorList>
            <person name="Serra L."/>
            <person name="Macchietto M."/>
            <person name="Macias-Munoz A."/>
            <person name="McGill C.J."/>
            <person name="Rodriguez I.M."/>
            <person name="Rodriguez B."/>
            <person name="Murad R."/>
            <person name="Mortazavi A."/>
        </authorList>
    </citation>
    <scope>NUCLEOTIDE SEQUENCE [LARGE SCALE GENOMIC DNA]</scope>
    <source>
        <strain evidence="2 3">ALL</strain>
    </source>
</reference>
<gene>
    <name evidence="2" type="ORF">L596_010085</name>
</gene>
<dbReference type="EMBL" id="AZBU02000002">
    <property type="protein sequence ID" value="TKR96002.1"/>
    <property type="molecule type" value="Genomic_DNA"/>
</dbReference>
<protein>
    <submittedName>
        <fullName evidence="2">Uncharacterized protein</fullName>
    </submittedName>
</protein>
<evidence type="ECO:0000256" key="1">
    <source>
        <dbReference type="SAM" id="MobiDB-lite"/>
    </source>
</evidence>
<evidence type="ECO:0000313" key="3">
    <source>
        <dbReference type="Proteomes" id="UP000298663"/>
    </source>
</evidence>
<dbReference type="AlphaFoldDB" id="A0A4U5PHB7"/>
<evidence type="ECO:0000313" key="2">
    <source>
        <dbReference type="EMBL" id="TKR96002.1"/>
    </source>
</evidence>
<feature type="region of interest" description="Disordered" evidence="1">
    <location>
        <begin position="29"/>
        <end position="204"/>
    </location>
</feature>
<feature type="compositionally biased region" description="Polar residues" evidence="1">
    <location>
        <begin position="149"/>
        <end position="162"/>
    </location>
</feature>
<feature type="compositionally biased region" description="Basic and acidic residues" evidence="1">
    <location>
        <begin position="165"/>
        <end position="197"/>
    </location>
</feature>
<dbReference type="Proteomes" id="UP000298663">
    <property type="component" value="Unassembled WGS sequence"/>
</dbReference>
<proteinExistence type="predicted"/>
<feature type="compositionally biased region" description="Basic and acidic residues" evidence="1">
    <location>
        <begin position="134"/>
        <end position="143"/>
    </location>
</feature>
<reference evidence="2 3" key="1">
    <citation type="journal article" date="2015" name="Genome Biol.">
        <title>Comparative genomics of Steinernema reveals deeply conserved gene regulatory networks.</title>
        <authorList>
            <person name="Dillman A.R."/>
            <person name="Macchietto M."/>
            <person name="Porter C.F."/>
            <person name="Rogers A."/>
            <person name="Williams B."/>
            <person name="Antoshechkin I."/>
            <person name="Lee M.M."/>
            <person name="Goodwin Z."/>
            <person name="Lu X."/>
            <person name="Lewis E.E."/>
            <person name="Goodrich-Blair H."/>
            <person name="Stock S.P."/>
            <person name="Adams B.J."/>
            <person name="Sternberg P.W."/>
            <person name="Mortazavi A."/>
        </authorList>
    </citation>
    <scope>NUCLEOTIDE SEQUENCE [LARGE SCALE GENOMIC DNA]</scope>
    <source>
        <strain evidence="2 3">ALL</strain>
    </source>
</reference>
<sequence length="243" mass="26485">MVIFAVLLHASLTSIFTIFVIISPGCATKPSKKTSTEPTPSSADQLKLPNTPLASEGAQLSAAATSTPRNTSTPLSGRPSASPPKPKVPVAPSDKEKDKSTNSKKKSHAITPKSVKKVLSSRKEASKQSTVDDLQSRKSKYEPPKVPSKTKSNTSDHQTTVSYIKELEKIEERRLMKEDPKKAQKRKEAQEKIKSDDEDHGDIPQVVLSEELLVTKDKRIKKPNGITVDQDGCPIEAFAAPKH</sequence>
<keyword evidence="3" id="KW-1185">Reference proteome</keyword>
<comment type="caution">
    <text evidence="2">The sequence shown here is derived from an EMBL/GenBank/DDBJ whole genome shotgun (WGS) entry which is preliminary data.</text>
</comment>